<dbReference type="GO" id="GO:0003677">
    <property type="term" value="F:DNA binding"/>
    <property type="evidence" value="ECO:0007669"/>
    <property type="project" value="InterPro"/>
</dbReference>
<dbReference type="Pfam" id="PF02195">
    <property type="entry name" value="ParB_N"/>
    <property type="match status" value="1"/>
</dbReference>
<comment type="caution">
    <text evidence="3">The sequence shown here is derived from an EMBL/GenBank/DDBJ whole genome shotgun (WGS) entry which is preliminary data.</text>
</comment>
<keyword evidence="4" id="KW-1185">Reference proteome</keyword>
<dbReference type="GO" id="GO:0005694">
    <property type="term" value="C:chromosome"/>
    <property type="evidence" value="ECO:0007669"/>
    <property type="project" value="TreeGrafter"/>
</dbReference>
<evidence type="ECO:0000259" key="2">
    <source>
        <dbReference type="SMART" id="SM00470"/>
    </source>
</evidence>
<feature type="domain" description="ParB-like N-terminal" evidence="2">
    <location>
        <begin position="34"/>
        <end position="124"/>
    </location>
</feature>
<dbReference type="Gene3D" id="3.90.1530.30">
    <property type="match status" value="1"/>
</dbReference>
<dbReference type="SUPFAM" id="SSF110849">
    <property type="entry name" value="ParB/Sulfiredoxin"/>
    <property type="match status" value="1"/>
</dbReference>
<dbReference type="RefSeq" id="WP_055941616.1">
    <property type="nucleotide sequence ID" value="NZ_LLKB01000001.1"/>
</dbReference>
<dbReference type="CDD" id="cd16407">
    <property type="entry name" value="ParB_N_like"/>
    <property type="match status" value="1"/>
</dbReference>
<proteinExistence type="inferred from homology"/>
<dbReference type="PANTHER" id="PTHR33375:SF1">
    <property type="entry name" value="CHROMOSOME-PARTITIONING PROTEIN PARB-RELATED"/>
    <property type="match status" value="1"/>
</dbReference>
<accession>A0AAW3JVK1</accession>
<dbReference type="EMBL" id="LLKB01000001">
    <property type="protein sequence ID" value="KQC86256.1"/>
    <property type="molecule type" value="Genomic_DNA"/>
</dbReference>
<evidence type="ECO:0000313" key="4">
    <source>
        <dbReference type="Proteomes" id="UP000050833"/>
    </source>
</evidence>
<dbReference type="NCBIfam" id="TIGR00180">
    <property type="entry name" value="parB_part"/>
    <property type="match status" value="1"/>
</dbReference>
<dbReference type="SMART" id="SM00470">
    <property type="entry name" value="ParB"/>
    <property type="match status" value="1"/>
</dbReference>
<dbReference type="InterPro" id="IPR036086">
    <property type="entry name" value="ParB/Sulfiredoxin_sf"/>
</dbReference>
<dbReference type="AlphaFoldDB" id="A0AAW3JVK1"/>
<dbReference type="PANTHER" id="PTHR33375">
    <property type="entry name" value="CHROMOSOME-PARTITIONING PROTEIN PARB-RELATED"/>
    <property type="match status" value="1"/>
</dbReference>
<comment type="similarity">
    <text evidence="1">Belongs to the ParB family.</text>
</comment>
<organism evidence="3 4">
    <name type="scientific">Butyribacter intestini</name>
    <dbReference type="NCBI Taxonomy" id="1703332"/>
    <lineage>
        <taxon>Bacteria</taxon>
        <taxon>Bacillati</taxon>
        <taxon>Bacillota</taxon>
        <taxon>Clostridia</taxon>
        <taxon>Lachnospirales</taxon>
        <taxon>Lachnospiraceae</taxon>
        <taxon>Butyribacter</taxon>
    </lineage>
</organism>
<name>A0AAW3JVK1_9FIRM</name>
<protein>
    <recommendedName>
        <fullName evidence="2">ParB-like N-terminal domain-containing protein</fullName>
    </recommendedName>
</protein>
<evidence type="ECO:0000256" key="1">
    <source>
        <dbReference type="ARBA" id="ARBA00006295"/>
    </source>
</evidence>
<reference evidence="3 4" key="1">
    <citation type="submission" date="2015-10" db="EMBL/GenBank/DDBJ databases">
        <title>Butyribacter intestini gen. nov., sp. nov., a butyric acid-producing bacterium of the family Lachnospiraceae isolated from the human faeces.</title>
        <authorList>
            <person name="Zou Y."/>
            <person name="Xue W."/>
            <person name="Luo G."/>
            <person name="Lv M."/>
        </authorList>
    </citation>
    <scope>NUCLEOTIDE SEQUENCE [LARGE SCALE GENOMIC DNA]</scope>
    <source>
        <strain evidence="3 4">TF01-11</strain>
    </source>
</reference>
<dbReference type="GO" id="GO:0007059">
    <property type="term" value="P:chromosome segregation"/>
    <property type="evidence" value="ECO:0007669"/>
    <property type="project" value="TreeGrafter"/>
</dbReference>
<sequence>MSRTKALKNVKLTSFDDLFGGKVVEETAETGDVKEIPLSELHEFHNHPFQVRSDEELEEMIESVREHGVLVPGIVRKREQGGYEIIAGHTRKHVCEMLGLETMPVFVKELNDDEASMVMVDSNIQRENIRPSEKAKAYKIKYDAMKNQGKAGNSLQMMSEESGENYKSIQRYIWLARLNDDLLALVDHKRLGLGQGVSLSVLTAEEQRMVYEALCRYPKKLSTVQANTIKQLSVDGKLDEEMLERYLSSAQKQNRKKEITLKNERLAEYFEEETTEEEMMNIIFGLLDTWKQKKGSGRNE</sequence>
<dbReference type="InterPro" id="IPR004437">
    <property type="entry name" value="ParB/RepB/Spo0J"/>
</dbReference>
<evidence type="ECO:0000313" key="3">
    <source>
        <dbReference type="EMBL" id="KQC86256.1"/>
    </source>
</evidence>
<dbReference type="InterPro" id="IPR050336">
    <property type="entry name" value="Chromosome_partition/occlusion"/>
</dbReference>
<dbReference type="Gene3D" id="1.10.10.2830">
    <property type="match status" value="1"/>
</dbReference>
<dbReference type="SUPFAM" id="SSF109709">
    <property type="entry name" value="KorB DNA-binding domain-like"/>
    <property type="match status" value="1"/>
</dbReference>
<dbReference type="Proteomes" id="UP000050833">
    <property type="component" value="Unassembled WGS sequence"/>
</dbReference>
<gene>
    <name evidence="3" type="ORF">APZ18_03450</name>
</gene>
<dbReference type="InterPro" id="IPR003115">
    <property type="entry name" value="ParB_N"/>
</dbReference>